<keyword evidence="3" id="KW-1185">Reference proteome</keyword>
<sequence length="184" mass="18143">MYRRSLLATTAAAAAAAVAAAGCVDGSDAGESGDDGPDSGSPSSDSASSGSSDSSGSNSTASVVEVATEPEPEHVEIDEADAETVGEAVIEFTSDAVHVDGTVLGETGCHGVALADATVTDDRFRVVVAAVDDSDPEELCTQALTEVGYAVDAAFVDGVPGSVTVVHDDADGHAVVATDSPDDV</sequence>
<dbReference type="Proteomes" id="UP001596442">
    <property type="component" value="Unassembled WGS sequence"/>
</dbReference>
<dbReference type="InterPro" id="IPR006311">
    <property type="entry name" value="TAT_signal"/>
</dbReference>
<dbReference type="EMBL" id="JBHSWW010000021">
    <property type="protein sequence ID" value="MFC6752455.1"/>
    <property type="molecule type" value="Genomic_DNA"/>
</dbReference>
<feature type="compositionally biased region" description="Low complexity" evidence="1">
    <location>
        <begin position="38"/>
        <end position="57"/>
    </location>
</feature>
<feature type="region of interest" description="Disordered" evidence="1">
    <location>
        <begin position="24"/>
        <end position="73"/>
    </location>
</feature>
<dbReference type="RefSeq" id="WP_379779173.1">
    <property type="nucleotide sequence ID" value="NZ_JBHSWW010000021.1"/>
</dbReference>
<evidence type="ECO:0000256" key="1">
    <source>
        <dbReference type="SAM" id="MobiDB-lite"/>
    </source>
</evidence>
<dbReference type="PROSITE" id="PS51318">
    <property type="entry name" value="TAT"/>
    <property type="match status" value="1"/>
</dbReference>
<gene>
    <name evidence="2" type="ORF">ACFQEU_03060</name>
</gene>
<reference evidence="2 3" key="1">
    <citation type="journal article" date="2019" name="Int. J. Syst. Evol. Microbiol.">
        <title>The Global Catalogue of Microorganisms (GCM) 10K type strain sequencing project: providing services to taxonomists for standard genome sequencing and annotation.</title>
        <authorList>
            <consortium name="The Broad Institute Genomics Platform"/>
            <consortium name="The Broad Institute Genome Sequencing Center for Infectious Disease"/>
            <person name="Wu L."/>
            <person name="Ma J."/>
        </authorList>
    </citation>
    <scope>NUCLEOTIDE SEQUENCE [LARGE SCALE GENOMIC DNA]</scope>
    <source>
        <strain evidence="2 3">CGMCC 1.3239</strain>
    </source>
</reference>
<organism evidence="2 3">
    <name type="scientific">Halorubrum tibetense</name>
    <dbReference type="NCBI Taxonomy" id="175631"/>
    <lineage>
        <taxon>Archaea</taxon>
        <taxon>Methanobacteriati</taxon>
        <taxon>Methanobacteriota</taxon>
        <taxon>Stenosarchaea group</taxon>
        <taxon>Halobacteria</taxon>
        <taxon>Halobacteriales</taxon>
        <taxon>Haloferacaceae</taxon>
        <taxon>Halorubrum</taxon>
    </lineage>
</organism>
<proteinExistence type="predicted"/>
<dbReference type="AlphaFoldDB" id="A0ABD5S7Y9"/>
<evidence type="ECO:0000313" key="2">
    <source>
        <dbReference type="EMBL" id="MFC6752455.1"/>
    </source>
</evidence>
<comment type="caution">
    <text evidence="2">The sequence shown here is derived from an EMBL/GenBank/DDBJ whole genome shotgun (WGS) entry which is preliminary data.</text>
</comment>
<evidence type="ECO:0000313" key="3">
    <source>
        <dbReference type="Proteomes" id="UP001596442"/>
    </source>
</evidence>
<accession>A0ABD5S7Y9</accession>
<name>A0ABD5S7Y9_9EURY</name>
<dbReference type="PROSITE" id="PS51257">
    <property type="entry name" value="PROKAR_LIPOPROTEIN"/>
    <property type="match status" value="1"/>
</dbReference>
<protein>
    <submittedName>
        <fullName evidence="2">Uncharacterized protein</fullName>
    </submittedName>
</protein>